<dbReference type="NCBIfam" id="NF001905">
    <property type="entry name" value="PRK00654.2-4"/>
    <property type="match status" value="1"/>
</dbReference>
<evidence type="ECO:0000256" key="3">
    <source>
        <dbReference type="ARBA" id="ARBA00010281"/>
    </source>
</evidence>
<evidence type="ECO:0000256" key="7">
    <source>
        <dbReference type="ARBA" id="ARBA00022922"/>
    </source>
</evidence>
<dbReference type="CDD" id="cd03791">
    <property type="entry name" value="GT5_Glycogen_synthase_DULL1-like"/>
    <property type="match status" value="1"/>
</dbReference>
<dbReference type="GO" id="GO:0009011">
    <property type="term" value="F:alpha-1,4-glucan glucosyltransferase (ADP-glucose donor) activity"/>
    <property type="evidence" value="ECO:0007669"/>
    <property type="project" value="UniProtKB-EC"/>
</dbReference>
<dbReference type="Pfam" id="PF08323">
    <property type="entry name" value="Glyco_transf_5"/>
    <property type="match status" value="1"/>
</dbReference>
<dbReference type="FunFam" id="3.40.50.2000:FF:000260">
    <property type="entry name" value="Starch synthase, chloroplastic/amyloplastic"/>
    <property type="match status" value="1"/>
</dbReference>
<dbReference type="InterPro" id="IPR001296">
    <property type="entry name" value="Glyco_trans_1"/>
</dbReference>
<organism evidence="13 14">
    <name type="scientific">Ceratodon purpureus</name>
    <name type="common">Fire moss</name>
    <name type="synonym">Dicranum purpureum</name>
    <dbReference type="NCBI Taxonomy" id="3225"/>
    <lineage>
        <taxon>Eukaryota</taxon>
        <taxon>Viridiplantae</taxon>
        <taxon>Streptophyta</taxon>
        <taxon>Embryophyta</taxon>
        <taxon>Bryophyta</taxon>
        <taxon>Bryophytina</taxon>
        <taxon>Bryopsida</taxon>
        <taxon>Dicranidae</taxon>
        <taxon>Pseudoditrichales</taxon>
        <taxon>Ditrichaceae</taxon>
        <taxon>Ceratodon</taxon>
    </lineage>
</organism>
<dbReference type="GO" id="GO:0019252">
    <property type="term" value="P:starch biosynthetic process"/>
    <property type="evidence" value="ECO:0007669"/>
    <property type="project" value="UniProtKB-KW"/>
</dbReference>
<evidence type="ECO:0000256" key="8">
    <source>
        <dbReference type="ARBA" id="ARBA00022946"/>
    </source>
</evidence>
<evidence type="ECO:0000256" key="2">
    <source>
        <dbReference type="ARBA" id="ARBA00004727"/>
    </source>
</evidence>
<comment type="similarity">
    <text evidence="3">Belongs to the glycosyltransferase 1 family. Bacterial/plant glycogen synthase subfamily.</text>
</comment>
<evidence type="ECO:0000256" key="6">
    <source>
        <dbReference type="ARBA" id="ARBA00022679"/>
    </source>
</evidence>
<reference evidence="13" key="1">
    <citation type="submission" date="2020-06" db="EMBL/GenBank/DDBJ databases">
        <title>WGS assembly of Ceratodon purpureus strain R40.</title>
        <authorList>
            <person name="Carey S.B."/>
            <person name="Jenkins J."/>
            <person name="Shu S."/>
            <person name="Lovell J.T."/>
            <person name="Sreedasyam A."/>
            <person name="Maumus F."/>
            <person name="Tiley G.P."/>
            <person name="Fernandez-Pozo N."/>
            <person name="Barry K."/>
            <person name="Chen C."/>
            <person name="Wang M."/>
            <person name="Lipzen A."/>
            <person name="Daum C."/>
            <person name="Saski C.A."/>
            <person name="Payton A.C."/>
            <person name="Mcbreen J.C."/>
            <person name="Conrad R.E."/>
            <person name="Kollar L.M."/>
            <person name="Olsson S."/>
            <person name="Huttunen S."/>
            <person name="Landis J.B."/>
            <person name="Wickett N.J."/>
            <person name="Johnson M.G."/>
            <person name="Rensing S.A."/>
            <person name="Grimwood J."/>
            <person name="Schmutz J."/>
            <person name="Mcdaniel S.F."/>
        </authorList>
    </citation>
    <scope>NUCLEOTIDE SEQUENCE</scope>
    <source>
        <strain evidence="13">R40</strain>
    </source>
</reference>
<feature type="compositionally biased region" description="Basic residues" evidence="10">
    <location>
        <begin position="76"/>
        <end position="86"/>
    </location>
</feature>
<evidence type="ECO:0000256" key="9">
    <source>
        <dbReference type="SAM" id="Coils"/>
    </source>
</evidence>
<keyword evidence="9" id="KW-0175">Coiled coil</keyword>
<feature type="domain" description="Glycosyl transferase family 1" evidence="11">
    <location>
        <begin position="852"/>
        <end position="1010"/>
    </location>
</feature>
<evidence type="ECO:0000259" key="12">
    <source>
        <dbReference type="Pfam" id="PF08323"/>
    </source>
</evidence>
<dbReference type="GO" id="GO:0004373">
    <property type="term" value="F:alpha-1,4-glucan glucosyltransferase (UDP-glucose donor) activity"/>
    <property type="evidence" value="ECO:0007669"/>
    <property type="project" value="InterPro"/>
</dbReference>
<protein>
    <recommendedName>
        <fullName evidence="4">starch synthase</fullName>
        <ecNumber evidence="4">2.4.1.21</ecNumber>
    </recommendedName>
</protein>
<dbReference type="HAMAP" id="MF_00484">
    <property type="entry name" value="Glycogen_synth"/>
    <property type="match status" value="1"/>
</dbReference>
<comment type="pathway">
    <text evidence="2">Glycan biosynthesis; starch biosynthesis.</text>
</comment>
<feature type="domain" description="Starch synthase catalytic" evidence="12">
    <location>
        <begin position="559"/>
        <end position="797"/>
    </location>
</feature>
<evidence type="ECO:0000256" key="1">
    <source>
        <dbReference type="ARBA" id="ARBA00001478"/>
    </source>
</evidence>
<evidence type="ECO:0000256" key="10">
    <source>
        <dbReference type="SAM" id="MobiDB-lite"/>
    </source>
</evidence>
<evidence type="ECO:0000313" key="13">
    <source>
        <dbReference type="EMBL" id="KAG0583269.1"/>
    </source>
</evidence>
<comment type="caution">
    <text evidence="13">The sequence shown here is derived from an EMBL/GenBank/DDBJ whole genome shotgun (WGS) entry which is preliminary data.</text>
</comment>
<name>A0A8T0IJY9_CERPU</name>
<evidence type="ECO:0000256" key="4">
    <source>
        <dbReference type="ARBA" id="ARBA00012588"/>
    </source>
</evidence>
<gene>
    <name evidence="13" type="ORF">KC19_3G122300</name>
</gene>
<dbReference type="SUPFAM" id="SSF53756">
    <property type="entry name" value="UDP-Glycosyltransferase/glycogen phosphorylase"/>
    <property type="match status" value="1"/>
</dbReference>
<feature type="region of interest" description="Disordered" evidence="10">
    <location>
        <begin position="70"/>
        <end position="145"/>
    </location>
</feature>
<keyword evidence="6" id="KW-0808">Transferase</keyword>
<evidence type="ECO:0000259" key="11">
    <source>
        <dbReference type="Pfam" id="PF00534"/>
    </source>
</evidence>
<evidence type="ECO:0000313" key="14">
    <source>
        <dbReference type="Proteomes" id="UP000822688"/>
    </source>
</evidence>
<feature type="compositionally biased region" description="Polar residues" evidence="10">
    <location>
        <begin position="130"/>
        <end position="145"/>
    </location>
</feature>
<keyword evidence="7" id="KW-0750">Starch biosynthesis</keyword>
<feature type="coiled-coil region" evidence="9">
    <location>
        <begin position="404"/>
        <end position="448"/>
    </location>
</feature>
<proteinExistence type="inferred from homology"/>
<dbReference type="AlphaFoldDB" id="A0A8T0IJY9"/>
<dbReference type="Proteomes" id="UP000822688">
    <property type="component" value="Chromosome 3"/>
</dbReference>
<sequence length="1052" mass="117558">MPTGAAASSRMLFNVGSTTACVRVFPPAYISFGQVKYGCRVAFQEAAKVSELGNGGFCFMPLSPSCRIRGRNNSANHKRSQARRVRDRPLSETNNRTGEDDKDNQTTVRDAQILVTAPEERLSVGDGSGLRSQGSSTETDASISEVQGIDENGASSGVPAERLAASNGYGESSGVNDLMLLVKEAEKNIRTLNQLRGRAVDELQSARDAKEDLLSQVEILKARLAQSEAKLESTARAREKAQLLEEEVDLLKSRLAQTEADSKAFTKLKEENKALQESLNSLQQSGGKGILETKYQNSLDEVNSLRVHLADAQAEIAKFSKGPGRERAGLQEYIAGLENKIADMERQLAEANINSAELDSLKVEGMSLHEEAAALRIKLAGRSDNTLLSLAGGDTDDQSLHRQVETLQSMLARAMAEKDALTRVHSENVQLREQVELLEERIRESDAEIHAQLQIYTAEVEAFQASLDDLKSGNEVNVVQVPVGEMPWDFWSGLLLRIDALMLGDLLNQEDAKELQLMAWQRDKRLRDVYVNHEDENDEGLAGKFMDLIQPKRRPGIYVIHIAAEMAPVAKVGGLGDVLTGLSRSLQRKGHLVEAILPKYDCMDYSRIVNLKELDLELHSTFDGQIHKNKVWCGIVEGLPVYFIEPLHPAKFFWRGQFYSEPDDFRRFTYFCRAAMEFILQSGKRPDIIHSHDWQTAVVAPLYWDIYVPLGLDSARLAFTCHNFEYQGAENSGAIAACGLSARDLMRPDRMQDNSFHNKINLLKGGIVFSNVVTTVSPTYAQEVLRPEGGKGLHGTLGVHSKKFFGVLNGIDEEVWDPSTDVLLDYQYSAEDIDGKFINKQKLRERLGLASQGDDEKRPLVGCVTRLVPQKGVHLIRHSIYRTLEKGGQFILLGSSPVPQIQHEFEDIARQFEKHPQIRLVLKYDEALSHSIYAASDIFVIPSIFEPCGLTQMISMRYGTIPVVRRTGGLADSVFDVDDERNPEEKKNGFVFDDPNEGSLNWGLDRALDYYTQRPEWWQDLVKKAMLMDFTWDASADQYVELYKQVLSKTKV</sequence>
<dbReference type="Pfam" id="PF00534">
    <property type="entry name" value="Glycos_transf_1"/>
    <property type="match status" value="1"/>
</dbReference>
<dbReference type="EMBL" id="CM026423">
    <property type="protein sequence ID" value="KAG0583269.1"/>
    <property type="molecule type" value="Genomic_DNA"/>
</dbReference>
<dbReference type="NCBIfam" id="TIGR02095">
    <property type="entry name" value="glgA"/>
    <property type="match status" value="1"/>
</dbReference>
<evidence type="ECO:0000256" key="5">
    <source>
        <dbReference type="ARBA" id="ARBA00022676"/>
    </source>
</evidence>
<keyword evidence="8" id="KW-0809">Transit peptide</keyword>
<dbReference type="InterPro" id="IPR011835">
    <property type="entry name" value="GS/SS"/>
</dbReference>
<dbReference type="Gene3D" id="3.40.50.2000">
    <property type="entry name" value="Glycogen Phosphorylase B"/>
    <property type="match status" value="2"/>
</dbReference>
<dbReference type="PANTHER" id="PTHR46083:SF2">
    <property type="entry name" value="STARCH SYNTHASE 4, CHLOROPLASTIC_AMYLOPLASTIC-RELATED"/>
    <property type="match status" value="1"/>
</dbReference>
<comment type="catalytic activity">
    <reaction evidence="1">
        <text>[(1-&gt;4)-alpha-D-glucosyl](n) + ADP-alpha-D-glucose = [(1-&gt;4)-alpha-D-glucosyl](n+1) + ADP + H(+)</text>
        <dbReference type="Rhea" id="RHEA:18189"/>
        <dbReference type="Rhea" id="RHEA-COMP:9584"/>
        <dbReference type="Rhea" id="RHEA-COMP:9587"/>
        <dbReference type="ChEBI" id="CHEBI:15378"/>
        <dbReference type="ChEBI" id="CHEBI:15444"/>
        <dbReference type="ChEBI" id="CHEBI:57498"/>
        <dbReference type="ChEBI" id="CHEBI:456216"/>
        <dbReference type="EC" id="2.4.1.21"/>
    </reaction>
</comment>
<dbReference type="InterPro" id="IPR013534">
    <property type="entry name" value="Starch_synth_cat_dom"/>
</dbReference>
<accession>A0A8T0IJY9</accession>
<dbReference type="EC" id="2.4.1.21" evidence="4"/>
<keyword evidence="5" id="KW-0328">Glycosyltransferase</keyword>
<feature type="coiled-coil region" evidence="9">
    <location>
        <begin position="175"/>
        <end position="361"/>
    </location>
</feature>
<keyword evidence="14" id="KW-1185">Reference proteome</keyword>
<dbReference type="PANTHER" id="PTHR46083">
    <property type="match status" value="1"/>
</dbReference>